<reference evidence="1" key="1">
    <citation type="submission" date="2020-08" db="EMBL/GenBank/DDBJ databases">
        <title>Multicomponent nature underlies the extraordinary mechanical properties of spider dragline silk.</title>
        <authorList>
            <person name="Kono N."/>
            <person name="Nakamura H."/>
            <person name="Mori M."/>
            <person name="Yoshida Y."/>
            <person name="Ohtoshi R."/>
            <person name="Malay A.D."/>
            <person name="Moran D.A.P."/>
            <person name="Tomita M."/>
            <person name="Numata K."/>
            <person name="Arakawa K."/>
        </authorList>
    </citation>
    <scope>NUCLEOTIDE SEQUENCE</scope>
</reference>
<dbReference type="Proteomes" id="UP000887159">
    <property type="component" value="Unassembled WGS sequence"/>
</dbReference>
<protein>
    <submittedName>
        <fullName evidence="1">Uncharacterized protein</fullName>
    </submittedName>
</protein>
<keyword evidence="2" id="KW-1185">Reference proteome</keyword>
<dbReference type="EMBL" id="BMAU01021361">
    <property type="protein sequence ID" value="GFY22884.1"/>
    <property type="molecule type" value="Genomic_DNA"/>
</dbReference>
<sequence>MAEFSGYSFLPSDIGRVNRGERVFPTEGTPQLLQDGVPPHITTPVKQLLITHFVDERIINRYFLIAWKPHSHDENLVIFGSVRI</sequence>
<dbReference type="AlphaFoldDB" id="A0A8X6VUW4"/>
<accession>A0A8X6VUW4</accession>
<comment type="caution">
    <text evidence="1">The sequence shown here is derived from an EMBL/GenBank/DDBJ whole genome shotgun (WGS) entry which is preliminary data.</text>
</comment>
<name>A0A8X6VUW4_TRICX</name>
<evidence type="ECO:0000313" key="1">
    <source>
        <dbReference type="EMBL" id="GFY22884.1"/>
    </source>
</evidence>
<evidence type="ECO:0000313" key="2">
    <source>
        <dbReference type="Proteomes" id="UP000887159"/>
    </source>
</evidence>
<gene>
    <name evidence="1" type="ORF">TNCV_2181451</name>
</gene>
<proteinExistence type="predicted"/>
<organism evidence="1 2">
    <name type="scientific">Trichonephila clavipes</name>
    <name type="common">Golden silk orbweaver</name>
    <name type="synonym">Nephila clavipes</name>
    <dbReference type="NCBI Taxonomy" id="2585209"/>
    <lineage>
        <taxon>Eukaryota</taxon>
        <taxon>Metazoa</taxon>
        <taxon>Ecdysozoa</taxon>
        <taxon>Arthropoda</taxon>
        <taxon>Chelicerata</taxon>
        <taxon>Arachnida</taxon>
        <taxon>Araneae</taxon>
        <taxon>Araneomorphae</taxon>
        <taxon>Entelegynae</taxon>
        <taxon>Araneoidea</taxon>
        <taxon>Nephilidae</taxon>
        <taxon>Trichonephila</taxon>
    </lineage>
</organism>